<gene>
    <name evidence="1" type="ORF">KVG88_00625</name>
</gene>
<reference evidence="1" key="1">
    <citation type="submission" date="2021-06" db="EMBL/GenBank/DDBJ databases">
        <title>Updating the genus Pseudomonas: Description of 43 new species and partition of the Pseudomonas putida group.</title>
        <authorList>
            <person name="Girard L."/>
            <person name="Lood C."/>
            <person name="Vandamme P."/>
            <person name="Rokni-Zadeh H."/>
            <person name="Van Noort V."/>
            <person name="Hofte M."/>
            <person name="Lavigne R."/>
            <person name="De Mot R."/>
        </authorList>
    </citation>
    <scope>NUCLEOTIDE SEQUENCE</scope>
    <source>
        <strain evidence="1">SWRI74</strain>
    </source>
</reference>
<sequence length="41" mass="4475">MVFADLFKRADQRAGYLAGVPDQARASGVTCQQAYDGLDRL</sequence>
<dbReference type="EMBL" id="JAHSTU010000001">
    <property type="protein sequence ID" value="MBV4518552.1"/>
    <property type="molecule type" value="Genomic_DNA"/>
</dbReference>
<dbReference type="Pfam" id="PF10721">
    <property type="entry name" value="DUF2514"/>
    <property type="match status" value="1"/>
</dbReference>
<evidence type="ECO:0000313" key="2">
    <source>
        <dbReference type="Proteomes" id="UP001049200"/>
    </source>
</evidence>
<accession>A0ABS6QI04</accession>
<dbReference type="InterPro" id="IPR019659">
    <property type="entry name" value="DUF2514"/>
</dbReference>
<keyword evidence="2" id="KW-1185">Reference proteome</keyword>
<dbReference type="RefSeq" id="WP_217869969.1">
    <property type="nucleotide sequence ID" value="NZ_JAHSTU010000001.1"/>
</dbReference>
<comment type="caution">
    <text evidence="1">The sequence shown here is derived from an EMBL/GenBank/DDBJ whole genome shotgun (WGS) entry which is preliminary data.</text>
</comment>
<organism evidence="1 2">
    <name type="scientific">Pseudomonas azerbaijanoccidentalis</name>
    <dbReference type="NCBI Taxonomy" id="2842347"/>
    <lineage>
        <taxon>Bacteria</taxon>
        <taxon>Pseudomonadati</taxon>
        <taxon>Pseudomonadota</taxon>
        <taxon>Gammaproteobacteria</taxon>
        <taxon>Pseudomonadales</taxon>
        <taxon>Pseudomonadaceae</taxon>
        <taxon>Pseudomonas</taxon>
    </lineage>
</organism>
<dbReference type="Proteomes" id="UP001049200">
    <property type="component" value="Unassembled WGS sequence"/>
</dbReference>
<protein>
    <submittedName>
        <fullName evidence="1">DUF2514 domain-containing protein</fullName>
    </submittedName>
</protein>
<proteinExistence type="predicted"/>
<name>A0ABS6QI04_9PSED</name>
<evidence type="ECO:0000313" key="1">
    <source>
        <dbReference type="EMBL" id="MBV4518552.1"/>
    </source>
</evidence>